<dbReference type="InterPro" id="IPR050302">
    <property type="entry name" value="Rab_GAP_TBC_domain"/>
</dbReference>
<reference evidence="5" key="2">
    <citation type="submission" date="2025-09" db="UniProtKB">
        <authorList>
            <consortium name="Ensembl"/>
        </authorList>
    </citation>
    <scope>IDENTIFICATION</scope>
</reference>
<dbReference type="Gene3D" id="1.10.10.750">
    <property type="entry name" value="Ypt/Rab-GAP domain of gyp1p, domain 1"/>
    <property type="match status" value="1"/>
</dbReference>
<dbReference type="PANTHER" id="PTHR47219:SF10">
    <property type="entry name" value="GROWTH HORMONE-REGULATED TBC PROTEIN 1"/>
    <property type="match status" value="1"/>
</dbReference>
<keyword evidence="1" id="KW-0343">GTPase activation</keyword>
<dbReference type="PROSITE" id="PS50086">
    <property type="entry name" value="TBC_RABGAP"/>
    <property type="match status" value="1"/>
</dbReference>
<organism evidence="5 6">
    <name type="scientific">Spermophilus dauricus</name>
    <name type="common">Daurian ground squirrel</name>
    <dbReference type="NCBI Taxonomy" id="99837"/>
    <lineage>
        <taxon>Eukaryota</taxon>
        <taxon>Metazoa</taxon>
        <taxon>Chordata</taxon>
        <taxon>Craniata</taxon>
        <taxon>Vertebrata</taxon>
        <taxon>Euteleostomi</taxon>
        <taxon>Mammalia</taxon>
        <taxon>Eutheria</taxon>
        <taxon>Euarchontoglires</taxon>
        <taxon>Glires</taxon>
        <taxon>Rodentia</taxon>
        <taxon>Sciuromorpha</taxon>
        <taxon>Sciuridae</taxon>
        <taxon>Xerinae</taxon>
        <taxon>Marmotini</taxon>
        <taxon>Spermophilus</taxon>
    </lineage>
</organism>
<keyword evidence="6" id="KW-1185">Reference proteome</keyword>
<evidence type="ECO:0000256" key="3">
    <source>
        <dbReference type="ARBA" id="ARBA00070878"/>
    </source>
</evidence>
<comment type="function">
    <text evidence="2">May act as a GTPase-activating protein for Rab family protein(s).</text>
</comment>
<dbReference type="Pfam" id="PF00566">
    <property type="entry name" value="RabGAP-TBC"/>
    <property type="match status" value="1"/>
</dbReference>
<reference evidence="5" key="1">
    <citation type="submission" date="2025-08" db="UniProtKB">
        <authorList>
            <consortium name="Ensembl"/>
        </authorList>
    </citation>
    <scope>IDENTIFICATION</scope>
</reference>
<accession>A0A8C9QBV8</accession>
<name>A0A8C9QBV8_SPEDA</name>
<dbReference type="AlphaFoldDB" id="A0A8C9QBV8"/>
<dbReference type="SMART" id="SM00164">
    <property type="entry name" value="TBC"/>
    <property type="match status" value="1"/>
</dbReference>
<dbReference type="SUPFAM" id="SSF47923">
    <property type="entry name" value="Ypt/Rab-GAP domain of gyp1p"/>
    <property type="match status" value="2"/>
</dbReference>
<dbReference type="FunFam" id="1.10.8.270:FF:000016">
    <property type="entry name" value="TBC1 domain family member 2A"/>
    <property type="match status" value="1"/>
</dbReference>
<protein>
    <recommendedName>
        <fullName evidence="3">Growth hormone-regulated TBC protein 1</fullName>
    </recommendedName>
</protein>
<evidence type="ECO:0000256" key="1">
    <source>
        <dbReference type="ARBA" id="ARBA00022468"/>
    </source>
</evidence>
<evidence type="ECO:0000259" key="4">
    <source>
        <dbReference type="PROSITE" id="PS50086"/>
    </source>
</evidence>
<evidence type="ECO:0000313" key="5">
    <source>
        <dbReference type="Ensembl" id="ENSSDAP00000019206.1"/>
    </source>
</evidence>
<dbReference type="InterPro" id="IPR035969">
    <property type="entry name" value="Rab-GAP_TBC_sf"/>
</dbReference>
<dbReference type="PANTHER" id="PTHR47219">
    <property type="entry name" value="RAB GTPASE-ACTIVATING PROTEIN 1-LIKE"/>
    <property type="match status" value="1"/>
</dbReference>
<dbReference type="FunFam" id="1.10.472.80:FF:000029">
    <property type="entry name" value="Growth hormone-regulated TBC protein 1"/>
    <property type="match status" value="1"/>
</dbReference>
<evidence type="ECO:0000256" key="2">
    <source>
        <dbReference type="ARBA" id="ARBA00043879"/>
    </source>
</evidence>
<dbReference type="Gene3D" id="1.10.472.80">
    <property type="entry name" value="Ypt/Rab-GAP domain of gyp1p, domain 3"/>
    <property type="match status" value="1"/>
</dbReference>
<dbReference type="Proteomes" id="UP000694422">
    <property type="component" value="Unplaced"/>
</dbReference>
<sequence>DLPEERAPSQSSLEVVDPYGFERPADFDYAAYEEFFSTYLVILTKRAIKWSRLLKGGGAVRRSATVKRYVRKGIPLEHRARVWMAVSGAQAQMDQNPGYYHRLLQGERSSCLEEAIRTDLNRTFPDNVRFRKTAEPCLQKTLYNVLLAYGMHNQGVGYCQSPCGRDPGQASGQVGMNFIAGYLILITKNEEESFWLLDALVGRILPDYYSPAMLGLKTDQEVLAELVRLKMPAVAALMEGHGVLWTLVVSRWFICLFVDILPVETVLRIWDCLFNEGSKILFRVALTLIKQHQTFILEATSVPDICDRFKQITRGSFVTECHTFMQKIFSEPGSLSMTTITRLRESRRAALLAQG</sequence>
<dbReference type="GO" id="GO:0005096">
    <property type="term" value="F:GTPase activator activity"/>
    <property type="evidence" value="ECO:0007669"/>
    <property type="project" value="UniProtKB-KW"/>
</dbReference>
<proteinExistence type="predicted"/>
<feature type="domain" description="Rab-GAP TBC" evidence="4">
    <location>
        <begin position="73"/>
        <end position="277"/>
    </location>
</feature>
<dbReference type="GO" id="GO:0031267">
    <property type="term" value="F:small GTPase binding"/>
    <property type="evidence" value="ECO:0007669"/>
    <property type="project" value="TreeGrafter"/>
</dbReference>
<evidence type="ECO:0000313" key="6">
    <source>
        <dbReference type="Proteomes" id="UP000694422"/>
    </source>
</evidence>
<dbReference type="InterPro" id="IPR000195">
    <property type="entry name" value="Rab-GAP-TBC_dom"/>
</dbReference>
<dbReference type="Ensembl" id="ENSSDAT00000021959.1">
    <property type="protein sequence ID" value="ENSSDAP00000019206.1"/>
    <property type="gene ID" value="ENSSDAG00000017469.1"/>
</dbReference>
<dbReference type="Gene3D" id="1.10.8.270">
    <property type="entry name" value="putative rabgap domain of human tbc1 domain family member 14 like domains"/>
    <property type="match status" value="1"/>
</dbReference>